<protein>
    <submittedName>
        <fullName evidence="5">Ubiquitin interaction motif family protein</fullName>
    </submittedName>
</protein>
<dbReference type="AlphaFoldDB" id="A0A9W5TAF8"/>
<feature type="region of interest" description="Disordered" evidence="3">
    <location>
        <begin position="224"/>
        <end position="266"/>
    </location>
</feature>
<dbReference type="PROSITE" id="PS50330">
    <property type="entry name" value="UIM"/>
    <property type="match status" value="1"/>
</dbReference>
<dbReference type="InterPro" id="IPR036465">
    <property type="entry name" value="vWFA_dom_sf"/>
</dbReference>
<dbReference type="Proteomes" id="UP001057455">
    <property type="component" value="Unassembled WGS sequence"/>
</dbReference>
<organism evidence="5 6">
    <name type="scientific">Babesia ovis</name>
    <dbReference type="NCBI Taxonomy" id="5869"/>
    <lineage>
        <taxon>Eukaryota</taxon>
        <taxon>Sar</taxon>
        <taxon>Alveolata</taxon>
        <taxon>Apicomplexa</taxon>
        <taxon>Aconoidasida</taxon>
        <taxon>Piroplasmida</taxon>
        <taxon>Babesiidae</taxon>
        <taxon>Babesia</taxon>
    </lineage>
</organism>
<dbReference type="GO" id="GO:0031593">
    <property type="term" value="F:polyubiquitin modification-dependent protein binding"/>
    <property type="evidence" value="ECO:0007669"/>
    <property type="project" value="TreeGrafter"/>
</dbReference>
<dbReference type="PANTHER" id="PTHR10223">
    <property type="entry name" value="26S PROTEASOME NON-ATPASE REGULATORY SUBUNIT 4"/>
    <property type="match status" value="1"/>
</dbReference>
<sequence length="338" mass="36705">MTLEATLICVDNSEYSRNGDFAPSRLAAQVDAIGLIASAKLSQHFENLVGIVCLAGTGSRLVAAPSSDLGTFLTGLQLVKPQGEPEFIKAIQTAQLALKHRLNKSQQPRIICFVASPIKEDTAQCVSTGKLLKKNNVALDIINLCTDPATEQKLQTLHEAVDNNDLCHYLGCKPGGDMLLSELVLNSSIMQPGDQAHYNQNLNDFGVDPELDPQLYMALRMSLEQEEERRRRANGSSAAASDPPGDSSTSVQGGATSSGEDATTNTSMTLGDIENEIKDLPGLQVVPLPRIMEMLMTCEGNSELLESLVYSLPEVDMEDERLKQLLEKLKELLPRLNI</sequence>
<evidence type="ECO:0000313" key="6">
    <source>
        <dbReference type="Proteomes" id="UP001057455"/>
    </source>
</evidence>
<name>A0A9W5TAF8_BABOV</name>
<evidence type="ECO:0000256" key="3">
    <source>
        <dbReference type="SAM" id="MobiDB-lite"/>
    </source>
</evidence>
<comment type="caution">
    <text evidence="5">The sequence shown here is derived from an EMBL/GenBank/DDBJ whole genome shotgun (WGS) entry which is preliminary data.</text>
</comment>
<feature type="domain" description="VWFA" evidence="4">
    <location>
        <begin position="6"/>
        <end position="113"/>
    </location>
</feature>
<keyword evidence="2" id="KW-0647">Proteasome</keyword>
<dbReference type="Gene3D" id="1.10.287.3990">
    <property type="match status" value="1"/>
</dbReference>
<dbReference type="Gene3D" id="3.40.50.410">
    <property type="entry name" value="von Willebrand factor, type A domain"/>
    <property type="match status" value="1"/>
</dbReference>
<evidence type="ECO:0000256" key="1">
    <source>
        <dbReference type="ARBA" id="ARBA00005574"/>
    </source>
</evidence>
<accession>A0A9W5TAF8</accession>
<dbReference type="GO" id="GO:0005829">
    <property type="term" value="C:cytosol"/>
    <property type="evidence" value="ECO:0007669"/>
    <property type="project" value="TreeGrafter"/>
</dbReference>
<evidence type="ECO:0000256" key="2">
    <source>
        <dbReference type="ARBA" id="ARBA00022942"/>
    </source>
</evidence>
<dbReference type="InterPro" id="IPR003903">
    <property type="entry name" value="UIM_dom"/>
</dbReference>
<dbReference type="EMBL" id="BLIY01000016">
    <property type="protein sequence ID" value="GFE54544.1"/>
    <property type="molecule type" value="Genomic_DNA"/>
</dbReference>
<feature type="compositionally biased region" description="Low complexity" evidence="3">
    <location>
        <begin position="234"/>
        <end position="248"/>
    </location>
</feature>
<dbReference type="PANTHER" id="PTHR10223:SF0">
    <property type="entry name" value="26S PROTEASOME NON-ATPASE REGULATORY SUBUNIT 4"/>
    <property type="match status" value="1"/>
</dbReference>
<dbReference type="Pfam" id="PF13519">
    <property type="entry name" value="VWA_2"/>
    <property type="match status" value="1"/>
</dbReference>
<dbReference type="GO" id="GO:0005634">
    <property type="term" value="C:nucleus"/>
    <property type="evidence" value="ECO:0007669"/>
    <property type="project" value="TreeGrafter"/>
</dbReference>
<dbReference type="FunFam" id="3.40.50.410:FF:000005">
    <property type="entry name" value="26S proteasome non-ATPase regulatory subunit 4"/>
    <property type="match status" value="1"/>
</dbReference>
<dbReference type="GO" id="GO:0043161">
    <property type="term" value="P:proteasome-mediated ubiquitin-dependent protein catabolic process"/>
    <property type="evidence" value="ECO:0007669"/>
    <property type="project" value="TreeGrafter"/>
</dbReference>
<reference evidence="5" key="1">
    <citation type="submission" date="2019-12" db="EMBL/GenBank/DDBJ databases">
        <title>Genome sequence of Babesia ovis.</title>
        <authorList>
            <person name="Yamagishi J."/>
            <person name="Sevinc F."/>
            <person name="Xuan X."/>
        </authorList>
    </citation>
    <scope>NUCLEOTIDE SEQUENCE</scope>
    <source>
        <strain evidence="5">Selcuk</strain>
    </source>
</reference>
<dbReference type="InterPro" id="IPR027040">
    <property type="entry name" value="PSMD4"/>
</dbReference>
<gene>
    <name evidence="5" type="ORF">BaOVIS_019480</name>
</gene>
<comment type="similarity">
    <text evidence="1">Belongs to the proteasome subunit S5A family.</text>
</comment>
<feature type="compositionally biased region" description="Polar residues" evidence="3">
    <location>
        <begin position="249"/>
        <end position="266"/>
    </location>
</feature>
<dbReference type="GO" id="GO:0008540">
    <property type="term" value="C:proteasome regulatory particle, base subcomplex"/>
    <property type="evidence" value="ECO:0007669"/>
    <property type="project" value="TreeGrafter"/>
</dbReference>
<evidence type="ECO:0000259" key="4">
    <source>
        <dbReference type="Pfam" id="PF13519"/>
    </source>
</evidence>
<dbReference type="SUPFAM" id="SSF53300">
    <property type="entry name" value="vWA-like"/>
    <property type="match status" value="1"/>
</dbReference>
<proteinExistence type="inferred from homology"/>
<dbReference type="OrthoDB" id="1731724at2759"/>
<dbReference type="InterPro" id="IPR002035">
    <property type="entry name" value="VWF_A"/>
</dbReference>
<keyword evidence="6" id="KW-1185">Reference proteome</keyword>
<evidence type="ECO:0000313" key="5">
    <source>
        <dbReference type="EMBL" id="GFE54544.1"/>
    </source>
</evidence>